<protein>
    <submittedName>
        <fullName evidence="1">Uncharacterized protein</fullName>
    </submittedName>
</protein>
<comment type="caution">
    <text evidence="1">The sequence shown here is derived from an EMBL/GenBank/DDBJ whole genome shotgun (WGS) entry which is preliminary data.</text>
</comment>
<sequence>MDALLRNPAVGSVLPAGSKGIAHEALLLAEESGLAVHFLKTELDLYKSAGPASCAVFSCLEDFVSDCALPFYVIGKLLKD</sequence>
<evidence type="ECO:0000313" key="1">
    <source>
        <dbReference type="EMBL" id="MPN50746.1"/>
    </source>
</evidence>
<dbReference type="AlphaFoldDB" id="A0A645IIE4"/>
<name>A0A645IIE4_9ZZZZ</name>
<reference evidence="1" key="1">
    <citation type="submission" date="2019-08" db="EMBL/GenBank/DDBJ databases">
        <authorList>
            <person name="Kucharzyk K."/>
            <person name="Murdoch R.W."/>
            <person name="Higgins S."/>
            <person name="Loffler F."/>
        </authorList>
    </citation>
    <scope>NUCLEOTIDE SEQUENCE</scope>
</reference>
<accession>A0A645IIE4</accession>
<proteinExistence type="predicted"/>
<gene>
    <name evidence="1" type="ORF">SDC9_198379</name>
</gene>
<dbReference type="EMBL" id="VSSQ01115198">
    <property type="protein sequence ID" value="MPN50746.1"/>
    <property type="molecule type" value="Genomic_DNA"/>
</dbReference>
<organism evidence="1">
    <name type="scientific">bioreactor metagenome</name>
    <dbReference type="NCBI Taxonomy" id="1076179"/>
    <lineage>
        <taxon>unclassified sequences</taxon>
        <taxon>metagenomes</taxon>
        <taxon>ecological metagenomes</taxon>
    </lineage>
</organism>